<keyword evidence="5" id="KW-1185">Reference proteome</keyword>
<dbReference type="SUPFAM" id="SSF51261">
    <property type="entry name" value="Duplicated hybrid motif"/>
    <property type="match status" value="1"/>
</dbReference>
<dbReference type="Pfam" id="PF01551">
    <property type="entry name" value="Peptidase_M23"/>
    <property type="match status" value="1"/>
</dbReference>
<evidence type="ECO:0000313" key="4">
    <source>
        <dbReference type="EMBL" id="TQL64693.1"/>
    </source>
</evidence>
<gene>
    <name evidence="4" type="ORF">FB461_1202</name>
</gene>
<evidence type="ECO:0000259" key="3">
    <source>
        <dbReference type="Pfam" id="PF01551"/>
    </source>
</evidence>
<protein>
    <submittedName>
        <fullName evidence="4">Peptidase M23-like protein</fullName>
    </submittedName>
</protein>
<proteinExistence type="predicted"/>
<feature type="signal peptide" evidence="2">
    <location>
        <begin position="1"/>
        <end position="23"/>
    </location>
</feature>
<evidence type="ECO:0000313" key="5">
    <source>
        <dbReference type="Proteomes" id="UP000315389"/>
    </source>
</evidence>
<dbReference type="InterPro" id="IPR011055">
    <property type="entry name" value="Dup_hybrid_motif"/>
</dbReference>
<dbReference type="RefSeq" id="WP_170222627.1">
    <property type="nucleotide sequence ID" value="NZ_BAAASV010000001.1"/>
</dbReference>
<reference evidence="4 5" key="1">
    <citation type="submission" date="2019-06" db="EMBL/GenBank/DDBJ databases">
        <title>Sequencing the genomes of 1000 actinobacteria strains.</title>
        <authorList>
            <person name="Klenk H.-P."/>
        </authorList>
    </citation>
    <scope>NUCLEOTIDE SEQUENCE [LARGE SCALE GENOMIC DNA]</scope>
    <source>
        <strain evidence="4 5">DSM 4813</strain>
    </source>
</reference>
<evidence type="ECO:0000256" key="2">
    <source>
        <dbReference type="SAM" id="SignalP"/>
    </source>
</evidence>
<dbReference type="Gene3D" id="2.70.70.10">
    <property type="entry name" value="Glucose Permease (Domain IIA)"/>
    <property type="match status" value="1"/>
</dbReference>
<name>A0A542ZWE9_RARFA</name>
<comment type="caution">
    <text evidence="4">The sequence shown here is derived from an EMBL/GenBank/DDBJ whole genome shotgun (WGS) entry which is preliminary data.</text>
</comment>
<dbReference type="InterPro" id="IPR050570">
    <property type="entry name" value="Cell_wall_metabolism_enzyme"/>
</dbReference>
<dbReference type="EMBL" id="VFOS01000001">
    <property type="protein sequence ID" value="TQL64693.1"/>
    <property type="molecule type" value="Genomic_DNA"/>
</dbReference>
<dbReference type="PANTHER" id="PTHR21666:SF289">
    <property type="entry name" value="L-ALA--D-GLU ENDOPEPTIDASE"/>
    <property type="match status" value="1"/>
</dbReference>
<sequence>MKRILAVVLASAVVASVAPAPMAAPWASSSAQDPLAHQPNEEPQSLRGYELPLPGTIASLVIRGFQAPANRYAAGHRGVDLAAEAATAVSAPAGGTVTFNGRVAGRPLIVIEHEDGLRSTLEPVESDLSSGTVVVRGQSVGEVATGHDCRGAATCLHWGVRNPRGDYLNPLMLLGVIAIRLYPS</sequence>
<dbReference type="InterPro" id="IPR016047">
    <property type="entry name" value="M23ase_b-sheet_dom"/>
</dbReference>
<organism evidence="4 5">
    <name type="scientific">Rarobacter faecitabidus</name>
    <dbReference type="NCBI Taxonomy" id="13243"/>
    <lineage>
        <taxon>Bacteria</taxon>
        <taxon>Bacillati</taxon>
        <taxon>Actinomycetota</taxon>
        <taxon>Actinomycetes</taxon>
        <taxon>Micrococcales</taxon>
        <taxon>Rarobacteraceae</taxon>
        <taxon>Rarobacter</taxon>
    </lineage>
</organism>
<keyword evidence="1 2" id="KW-0732">Signal</keyword>
<feature type="domain" description="M23ase beta-sheet core" evidence="3">
    <location>
        <begin position="75"/>
        <end position="170"/>
    </location>
</feature>
<dbReference type="Proteomes" id="UP000315389">
    <property type="component" value="Unassembled WGS sequence"/>
</dbReference>
<evidence type="ECO:0000256" key="1">
    <source>
        <dbReference type="ARBA" id="ARBA00022729"/>
    </source>
</evidence>
<dbReference type="AlphaFoldDB" id="A0A542ZWE9"/>
<feature type="chain" id="PRO_5022214989" evidence="2">
    <location>
        <begin position="24"/>
        <end position="184"/>
    </location>
</feature>
<accession>A0A542ZWE9</accession>
<dbReference type="PANTHER" id="PTHR21666">
    <property type="entry name" value="PEPTIDASE-RELATED"/>
    <property type="match status" value="1"/>
</dbReference>
<dbReference type="GO" id="GO:0004222">
    <property type="term" value="F:metalloendopeptidase activity"/>
    <property type="evidence" value="ECO:0007669"/>
    <property type="project" value="TreeGrafter"/>
</dbReference>